<feature type="transmembrane region" description="Helical" evidence="1">
    <location>
        <begin position="30"/>
        <end position="55"/>
    </location>
</feature>
<keyword evidence="1" id="KW-1133">Transmembrane helix</keyword>
<protein>
    <recommendedName>
        <fullName evidence="2">Surface antigen domain-containing protein</fullName>
    </recommendedName>
</protein>
<comment type="caution">
    <text evidence="3">The sequence shown here is derived from an EMBL/GenBank/DDBJ whole genome shotgun (WGS) entry which is preliminary data.</text>
</comment>
<reference evidence="4" key="1">
    <citation type="journal article" date="2017" name="Int. J. Syst. Evol. Microbiol.">
        <title>Notoacmeibacter marinus gen. nov., sp. nov., isolated from the gut of a limpet and proposal of Notoacmeibacteraceae fam. nov. in the order Rhizobiales of the class Alphaproteobacteria.</title>
        <authorList>
            <person name="Huang Z."/>
            <person name="Guo F."/>
            <person name="Lai Q."/>
        </authorList>
    </citation>
    <scope>NUCLEOTIDE SEQUENCE [LARGE SCALE GENOMIC DNA]</scope>
    <source>
        <strain evidence="4">XMTR2A4</strain>
    </source>
</reference>
<keyword evidence="1" id="KW-0812">Transmembrane</keyword>
<gene>
    <name evidence="3" type="ORF">B7H23_15580</name>
</gene>
<sequence length="173" mass="18459">MARPMVAFGEPELAASHQLRQQNRKCQSRFVVVTSLLLLASLLAGCGGGVNLAAIDDDPSLITGSIESNTVEPAVPGAFGNAIEDELNSDRDTVVGLVVATDLKAYDGEALAWRNVTTGASGMVQGIRETTSLGVTCRQFTVNRQTYQGVALWTAEVCRRPGDDWTVTSFQKV</sequence>
<name>A0A231UUG5_9HYPH</name>
<dbReference type="Pfam" id="PF16998">
    <property type="entry name" value="17kDa_Anti_2"/>
    <property type="match status" value="1"/>
</dbReference>
<keyword evidence="1" id="KW-0472">Membrane</keyword>
<organism evidence="3 4">
    <name type="scientific">Notoacmeibacter marinus</name>
    <dbReference type="NCBI Taxonomy" id="1876515"/>
    <lineage>
        <taxon>Bacteria</taxon>
        <taxon>Pseudomonadati</taxon>
        <taxon>Pseudomonadota</taxon>
        <taxon>Alphaproteobacteria</taxon>
        <taxon>Hyphomicrobiales</taxon>
        <taxon>Notoacmeibacteraceae</taxon>
        <taxon>Notoacmeibacter</taxon>
    </lineage>
</organism>
<dbReference type="AlphaFoldDB" id="A0A231UUG5"/>
<evidence type="ECO:0000256" key="1">
    <source>
        <dbReference type="SAM" id="Phobius"/>
    </source>
</evidence>
<accession>A0A231UUG5</accession>
<feature type="domain" description="Surface antigen" evidence="2">
    <location>
        <begin position="58"/>
        <end position="172"/>
    </location>
</feature>
<keyword evidence="4" id="KW-1185">Reference proteome</keyword>
<dbReference type="Proteomes" id="UP000215405">
    <property type="component" value="Unassembled WGS sequence"/>
</dbReference>
<evidence type="ECO:0000313" key="3">
    <source>
        <dbReference type="EMBL" id="OXS99553.1"/>
    </source>
</evidence>
<evidence type="ECO:0000313" key="4">
    <source>
        <dbReference type="Proteomes" id="UP000215405"/>
    </source>
</evidence>
<proteinExistence type="predicted"/>
<dbReference type="InterPro" id="IPR032635">
    <property type="entry name" value="Anti_2"/>
</dbReference>
<dbReference type="EMBL" id="NBYO01000003">
    <property type="protein sequence ID" value="OXS99553.1"/>
    <property type="molecule type" value="Genomic_DNA"/>
</dbReference>
<evidence type="ECO:0000259" key="2">
    <source>
        <dbReference type="Pfam" id="PF16998"/>
    </source>
</evidence>